<name>A0A6A0H101_HYAAZ</name>
<gene>
    <name evidence="6" type="primary">Grx-3</name>
    <name evidence="6" type="ORF">HAZT_HAZT005811</name>
</gene>
<dbReference type="OrthoDB" id="415696at2759"/>
<dbReference type="PANTHER" id="PTHR10293:SF73">
    <property type="entry name" value="GLUTAREDOXIN-3"/>
    <property type="match status" value="1"/>
</dbReference>
<dbReference type="Pfam" id="PF00462">
    <property type="entry name" value="Glutaredoxin"/>
    <property type="match status" value="2"/>
</dbReference>
<dbReference type="InterPro" id="IPR036249">
    <property type="entry name" value="Thioredoxin-like_sf"/>
</dbReference>
<evidence type="ECO:0000313" key="6">
    <source>
        <dbReference type="EMBL" id="KAA0195653.1"/>
    </source>
</evidence>
<feature type="domain" description="Thioredoxin" evidence="4">
    <location>
        <begin position="14"/>
        <end position="100"/>
    </location>
</feature>
<dbReference type="GO" id="GO:0005829">
    <property type="term" value="C:cytosol"/>
    <property type="evidence" value="ECO:0007669"/>
    <property type="project" value="TreeGrafter"/>
</dbReference>
<dbReference type="FunFam" id="3.40.30.10:FF:000012">
    <property type="entry name" value="Monothiol glutaredoxin"/>
    <property type="match status" value="2"/>
</dbReference>
<organism evidence="6">
    <name type="scientific">Hyalella azteca</name>
    <name type="common">Amphipod</name>
    <dbReference type="NCBI Taxonomy" id="294128"/>
    <lineage>
        <taxon>Eukaryota</taxon>
        <taxon>Metazoa</taxon>
        <taxon>Ecdysozoa</taxon>
        <taxon>Arthropoda</taxon>
        <taxon>Crustacea</taxon>
        <taxon>Multicrustacea</taxon>
        <taxon>Malacostraca</taxon>
        <taxon>Eumalacostraca</taxon>
        <taxon>Peracarida</taxon>
        <taxon>Amphipoda</taxon>
        <taxon>Senticaudata</taxon>
        <taxon>Talitrida</taxon>
        <taxon>Talitroidea</taxon>
        <taxon>Hyalellidae</taxon>
        <taxon>Hyalella</taxon>
    </lineage>
</organism>
<reference evidence="6" key="3">
    <citation type="submission" date="2019-06" db="EMBL/GenBank/DDBJ databases">
        <authorList>
            <person name="Poynton C."/>
            <person name="Hasenbein S."/>
            <person name="Benoit J.B."/>
            <person name="Sepulveda M.S."/>
            <person name="Poelchau M.F."/>
            <person name="Murali S.C."/>
            <person name="Chen S."/>
            <person name="Glastad K.M."/>
            <person name="Werren J.H."/>
            <person name="Vineis J.H."/>
            <person name="Bowen J.L."/>
            <person name="Friedrich M."/>
            <person name="Jones J."/>
            <person name="Robertson H.M."/>
            <person name="Feyereisen R."/>
            <person name="Mechler-Hickson A."/>
            <person name="Mathers N."/>
            <person name="Lee C.E."/>
            <person name="Colbourne J.K."/>
            <person name="Biales A."/>
            <person name="Johnston J.S."/>
            <person name="Wellborn G.A."/>
            <person name="Rosendale A.J."/>
            <person name="Cridge A.G."/>
            <person name="Munoz-Torres M.C."/>
            <person name="Bain P.A."/>
            <person name="Manny A.R."/>
            <person name="Major K.M."/>
            <person name="Lambert F.N."/>
            <person name="Vulpe C.D."/>
            <person name="Tuck P."/>
            <person name="Blalock B.J."/>
            <person name="Lin Y.-Y."/>
            <person name="Smith M.E."/>
            <person name="Ochoa-Acuna H."/>
            <person name="Chen M.-J.M."/>
            <person name="Childers C.P."/>
            <person name="Qu J."/>
            <person name="Dugan S."/>
            <person name="Lee S.L."/>
            <person name="Chao H."/>
            <person name="Dinh H."/>
            <person name="Han Y."/>
            <person name="Doddapaneni H."/>
            <person name="Worley K.C."/>
            <person name="Muzny D.M."/>
            <person name="Gibbs R.A."/>
            <person name="Richards S."/>
        </authorList>
    </citation>
    <scope>NUCLEOTIDE SEQUENCE</scope>
    <source>
        <strain evidence="6">HAZT.00-mixed</strain>
        <tissue evidence="6">Whole organism</tissue>
    </source>
</reference>
<dbReference type="NCBIfam" id="TIGR00365">
    <property type="entry name" value="Grx4 family monothiol glutaredoxin"/>
    <property type="match status" value="1"/>
</dbReference>
<keyword evidence="3" id="KW-0411">Iron-sulfur</keyword>
<dbReference type="GO" id="GO:0046872">
    <property type="term" value="F:metal ion binding"/>
    <property type="evidence" value="ECO:0007669"/>
    <property type="project" value="UniProtKB-KW"/>
</dbReference>
<dbReference type="SUPFAM" id="SSF52833">
    <property type="entry name" value="Thioredoxin-like"/>
    <property type="match status" value="3"/>
</dbReference>
<feature type="domain" description="Glutaredoxin" evidence="5">
    <location>
        <begin position="254"/>
        <end position="320"/>
    </location>
</feature>
<dbReference type="InterPro" id="IPR033658">
    <property type="entry name" value="GRX_PICOT-like"/>
</dbReference>
<comment type="caution">
    <text evidence="6">The sequence shown here is derived from an EMBL/GenBank/DDBJ whole genome shotgun (WGS) entry which is preliminary data.</text>
</comment>
<protein>
    <submittedName>
        <fullName evidence="6">Glutaredoxin-like 3</fullName>
    </submittedName>
</protein>
<dbReference type="InterPro" id="IPR004480">
    <property type="entry name" value="Monothiol_GRX-rel"/>
</dbReference>
<accession>A0A6A0H101</accession>
<dbReference type="PROSITE" id="PS51354">
    <property type="entry name" value="GLUTAREDOXIN_2"/>
    <property type="match status" value="2"/>
</dbReference>
<dbReference type="InterPro" id="IPR002109">
    <property type="entry name" value="Glutaredoxin"/>
</dbReference>
<dbReference type="Proteomes" id="UP000711488">
    <property type="component" value="Unassembled WGS sequence"/>
</dbReference>
<dbReference type="Gene3D" id="3.40.30.10">
    <property type="entry name" value="Glutaredoxin"/>
    <property type="match status" value="3"/>
</dbReference>
<evidence type="ECO:0000259" key="5">
    <source>
        <dbReference type="Pfam" id="PF00462"/>
    </source>
</evidence>
<dbReference type="PANTHER" id="PTHR10293">
    <property type="entry name" value="GLUTAREDOXIN FAMILY MEMBER"/>
    <property type="match status" value="1"/>
</dbReference>
<evidence type="ECO:0000256" key="3">
    <source>
        <dbReference type="ARBA" id="ARBA00023014"/>
    </source>
</evidence>
<dbReference type="CDD" id="cd03028">
    <property type="entry name" value="GRX_PICOT_like"/>
    <property type="match status" value="2"/>
</dbReference>
<sequence>MPVVDVKSAGDFSKLQEKCGVLVCHFQAEWAPQCKQISDVISELANQPDTKDVVYCNIMAEEVPEVSQKMSITAVPTVVVTNTAQEGSPAAVVGRIDGAKPAELTTLVKKLAAKASLTSTGIGSGSVATKNGSAPEDINERLKKLVNSAPCILFMKGSPENPKCGFSRTTIELLARHNAKYSTFDILTDEEVRQGLKTFSNWPTYPQLYIAGELIGGLDILKEMDASGELANILPKKQNLDERLKSLVNQAPLMVFMKGNPENPRCGFSKTLMEILKEVDLPFSTFDILTDEEVRQGLKTYSNWPTYPQASLVYVKGELIGGLDIIKEMKADGSLADALKGV</sequence>
<dbReference type="InterPro" id="IPR013766">
    <property type="entry name" value="Thioredoxin_domain"/>
</dbReference>
<reference evidence="6" key="2">
    <citation type="journal article" date="2018" name="Environ. Sci. Technol.">
        <title>The Toxicogenome of Hyalella azteca: A Model for Sediment Ecotoxicology and Evolutionary Toxicology.</title>
        <authorList>
            <person name="Poynton H.C."/>
            <person name="Hasenbein S."/>
            <person name="Benoit J.B."/>
            <person name="Sepulveda M.S."/>
            <person name="Poelchau M.F."/>
            <person name="Hughes D.S.T."/>
            <person name="Murali S.C."/>
            <person name="Chen S."/>
            <person name="Glastad K.M."/>
            <person name="Goodisman M.A.D."/>
            <person name="Werren J.H."/>
            <person name="Vineis J.H."/>
            <person name="Bowen J.L."/>
            <person name="Friedrich M."/>
            <person name="Jones J."/>
            <person name="Robertson H.M."/>
            <person name="Feyereisen R."/>
            <person name="Mechler-Hickson A."/>
            <person name="Mathers N."/>
            <person name="Lee C.E."/>
            <person name="Colbourne J.K."/>
            <person name="Biales A."/>
            <person name="Johnston J.S."/>
            <person name="Wellborn G.A."/>
            <person name="Rosendale A.J."/>
            <person name="Cridge A.G."/>
            <person name="Munoz-Torres M.C."/>
            <person name="Bain P.A."/>
            <person name="Manny A.R."/>
            <person name="Major K.M."/>
            <person name="Lambert F.N."/>
            <person name="Vulpe C.D."/>
            <person name="Tuck P."/>
            <person name="Blalock B.J."/>
            <person name="Lin Y.Y."/>
            <person name="Smith M.E."/>
            <person name="Ochoa-Acuna H."/>
            <person name="Chen M.M."/>
            <person name="Childers C.P."/>
            <person name="Qu J."/>
            <person name="Dugan S."/>
            <person name="Lee S.L."/>
            <person name="Chao H."/>
            <person name="Dinh H."/>
            <person name="Han Y."/>
            <person name="Doddapaneni H."/>
            <person name="Worley K.C."/>
            <person name="Muzny D.M."/>
            <person name="Gibbs R.A."/>
            <person name="Richards S."/>
        </authorList>
    </citation>
    <scope>NUCLEOTIDE SEQUENCE</scope>
    <source>
        <strain evidence="6">HAZT.00-mixed</strain>
        <tissue evidence="6">Whole organism</tissue>
    </source>
</reference>
<dbReference type="GO" id="GO:0006879">
    <property type="term" value="P:intracellular iron ion homeostasis"/>
    <property type="evidence" value="ECO:0007669"/>
    <property type="project" value="TreeGrafter"/>
</dbReference>
<dbReference type="Pfam" id="PF00085">
    <property type="entry name" value="Thioredoxin"/>
    <property type="match status" value="1"/>
</dbReference>
<dbReference type="GO" id="GO:0005634">
    <property type="term" value="C:nucleus"/>
    <property type="evidence" value="ECO:0007669"/>
    <property type="project" value="TreeGrafter"/>
</dbReference>
<dbReference type="EMBL" id="JQDR03009456">
    <property type="protein sequence ID" value="KAA0195653.1"/>
    <property type="molecule type" value="Genomic_DNA"/>
</dbReference>
<reference evidence="6" key="1">
    <citation type="submission" date="2014-08" db="EMBL/GenBank/DDBJ databases">
        <authorList>
            <person name="Murali S."/>
            <person name="Richards S."/>
            <person name="Bandaranaike D."/>
            <person name="Bellair M."/>
            <person name="Blankenburg K."/>
            <person name="Chao H."/>
            <person name="Dinh H."/>
            <person name="Doddapaneni H."/>
            <person name="Dugan-Rocha S."/>
            <person name="Elkadiri S."/>
            <person name="Gnanaolivu R."/>
            <person name="Hughes D."/>
            <person name="Lee S."/>
            <person name="Li M."/>
            <person name="Ming W."/>
            <person name="Munidasa M."/>
            <person name="Muniz J."/>
            <person name="Nguyen L."/>
            <person name="Osuji N."/>
            <person name="Pu L.-L."/>
            <person name="Puazo M."/>
            <person name="Skinner E."/>
            <person name="Qu C."/>
            <person name="Quiroz J."/>
            <person name="Raj R."/>
            <person name="Weissenberger G."/>
            <person name="Xin Y."/>
            <person name="Zou X."/>
            <person name="Han Y."/>
            <person name="Worley K."/>
            <person name="Muzny D."/>
            <person name="Gibbs R."/>
        </authorList>
    </citation>
    <scope>NUCLEOTIDE SEQUENCE</scope>
    <source>
        <strain evidence="6">HAZT.00-mixed</strain>
        <tissue evidence="6">Whole organism</tissue>
    </source>
</reference>
<keyword evidence="1" id="KW-0479">Metal-binding</keyword>
<evidence type="ECO:0000256" key="2">
    <source>
        <dbReference type="ARBA" id="ARBA00023004"/>
    </source>
</evidence>
<evidence type="ECO:0000256" key="1">
    <source>
        <dbReference type="ARBA" id="ARBA00022723"/>
    </source>
</evidence>
<dbReference type="GO" id="GO:0051536">
    <property type="term" value="F:iron-sulfur cluster binding"/>
    <property type="evidence" value="ECO:0007669"/>
    <property type="project" value="UniProtKB-KW"/>
</dbReference>
<proteinExistence type="predicted"/>
<dbReference type="AlphaFoldDB" id="A0A6A0H101"/>
<keyword evidence="2" id="KW-0408">Iron</keyword>
<feature type="domain" description="Glutaredoxin" evidence="5">
    <location>
        <begin position="152"/>
        <end position="215"/>
    </location>
</feature>
<evidence type="ECO:0000259" key="4">
    <source>
        <dbReference type="Pfam" id="PF00085"/>
    </source>
</evidence>